<evidence type="ECO:0000256" key="4">
    <source>
        <dbReference type="PROSITE-ProRule" id="PRU00742"/>
    </source>
</evidence>
<dbReference type="PROSITE" id="PS51409">
    <property type="entry name" value="ARGINASE_2"/>
    <property type="match status" value="1"/>
</dbReference>
<dbReference type="AlphaFoldDB" id="A0A5B8M7Y6"/>
<dbReference type="InterPro" id="IPR006035">
    <property type="entry name" value="Ureohydrolase"/>
</dbReference>
<accession>A0A5B8M7Y6</accession>
<dbReference type="PRINTS" id="PR00116">
    <property type="entry name" value="ARGINASE"/>
</dbReference>
<dbReference type="RefSeq" id="WP_146322520.1">
    <property type="nucleotide sequence ID" value="NZ_CP042305.1"/>
</dbReference>
<reference evidence="5 6" key="1">
    <citation type="submission" date="2019-07" db="EMBL/GenBank/DDBJ databases">
        <title>Full genome sequence of Humibacter sp. WJ7-1.</title>
        <authorList>
            <person name="Im W.-T."/>
        </authorList>
    </citation>
    <scope>NUCLEOTIDE SEQUENCE [LARGE SCALE GENOMIC DNA]</scope>
    <source>
        <strain evidence="5 6">WJ7-1</strain>
    </source>
</reference>
<dbReference type="GO" id="GO:0004053">
    <property type="term" value="F:arginase activity"/>
    <property type="evidence" value="ECO:0007669"/>
    <property type="project" value="TreeGrafter"/>
</dbReference>
<dbReference type="Pfam" id="PF00491">
    <property type="entry name" value="Arginase"/>
    <property type="match status" value="1"/>
</dbReference>
<evidence type="ECO:0000256" key="3">
    <source>
        <dbReference type="ARBA" id="ARBA00023211"/>
    </source>
</evidence>
<dbReference type="SUPFAM" id="SSF52768">
    <property type="entry name" value="Arginase/deacetylase"/>
    <property type="match status" value="1"/>
</dbReference>
<proteinExistence type="inferred from homology"/>
<comment type="similarity">
    <text evidence="4">Belongs to the arginase family.</text>
</comment>
<keyword evidence="6" id="KW-1185">Reference proteome</keyword>
<dbReference type="PANTHER" id="PTHR43782">
    <property type="entry name" value="ARGINASE"/>
    <property type="match status" value="1"/>
</dbReference>
<gene>
    <name evidence="5" type="ORF">FPZ11_18760</name>
</gene>
<dbReference type="Proteomes" id="UP000320216">
    <property type="component" value="Chromosome"/>
</dbReference>
<dbReference type="CDD" id="cd09999">
    <property type="entry name" value="Arginase-like_1"/>
    <property type="match status" value="1"/>
</dbReference>
<dbReference type="EMBL" id="CP042305">
    <property type="protein sequence ID" value="QDZ16516.1"/>
    <property type="molecule type" value="Genomic_DNA"/>
</dbReference>
<keyword evidence="2" id="KW-0378">Hydrolase</keyword>
<dbReference type="InterPro" id="IPR023696">
    <property type="entry name" value="Ureohydrolase_dom_sf"/>
</dbReference>
<organism evidence="5 6">
    <name type="scientific">Humibacter ginsenosidimutans</name>
    <dbReference type="NCBI Taxonomy" id="2599293"/>
    <lineage>
        <taxon>Bacteria</taxon>
        <taxon>Bacillati</taxon>
        <taxon>Actinomycetota</taxon>
        <taxon>Actinomycetes</taxon>
        <taxon>Micrococcales</taxon>
        <taxon>Microbacteriaceae</taxon>
        <taxon>Humibacter</taxon>
    </lineage>
</organism>
<dbReference type="OrthoDB" id="7331788at2"/>
<dbReference type="Gene3D" id="3.40.800.10">
    <property type="entry name" value="Ureohydrolase domain"/>
    <property type="match status" value="1"/>
</dbReference>
<dbReference type="PANTHER" id="PTHR43782:SF3">
    <property type="entry name" value="ARGINASE"/>
    <property type="match status" value="1"/>
</dbReference>
<sequence>MPTRFLIVPQWQGSSSSRAMQLMDGAAAIAGDLPASATTTVDVPMEAGESLGTGVHRLSSISSVRDRALAALTELSAIGDGPVVTIGGDCGAELAGVQHAVSRRPKGTMALVWLDAHGDLNTPETSPSAAFHGMVVRALLGEGAAPLASTGDTALAPNALVLGGTRELDDGEAAFVDEAGIRVVTVDELRSPDALASAVEATGADSVYVHVDLDVLDPGAIEGVQFPEPFGVQPDELVAAITALRARFELAGAGITEFAPRTPDAASDDLSVILRVLSALTRALPET</sequence>
<dbReference type="KEGG" id="huw:FPZ11_18760"/>
<evidence type="ECO:0000313" key="6">
    <source>
        <dbReference type="Proteomes" id="UP000320216"/>
    </source>
</evidence>
<protein>
    <submittedName>
        <fullName evidence="5">Arginase family protein</fullName>
    </submittedName>
</protein>
<evidence type="ECO:0000256" key="2">
    <source>
        <dbReference type="ARBA" id="ARBA00022801"/>
    </source>
</evidence>
<evidence type="ECO:0000313" key="5">
    <source>
        <dbReference type="EMBL" id="QDZ16516.1"/>
    </source>
</evidence>
<dbReference type="GO" id="GO:0030145">
    <property type="term" value="F:manganese ion binding"/>
    <property type="evidence" value="ECO:0007669"/>
    <property type="project" value="TreeGrafter"/>
</dbReference>
<keyword evidence="1" id="KW-0479">Metal-binding</keyword>
<evidence type="ECO:0000256" key="1">
    <source>
        <dbReference type="ARBA" id="ARBA00022723"/>
    </source>
</evidence>
<name>A0A5B8M7Y6_9MICO</name>
<dbReference type="GO" id="GO:0005829">
    <property type="term" value="C:cytosol"/>
    <property type="evidence" value="ECO:0007669"/>
    <property type="project" value="TreeGrafter"/>
</dbReference>
<keyword evidence="3" id="KW-0464">Manganese</keyword>